<dbReference type="VEuPathDB" id="FungiDB:BON22_5177"/>
<dbReference type="AlphaFoldDB" id="A0A061BJF5"/>
<evidence type="ECO:0000256" key="3">
    <source>
        <dbReference type="PIRSR" id="PIRSR000097-1"/>
    </source>
</evidence>
<dbReference type="Gene3D" id="3.20.20.100">
    <property type="entry name" value="NADP-dependent oxidoreductase domain"/>
    <property type="match status" value="1"/>
</dbReference>
<dbReference type="InterPro" id="IPR023210">
    <property type="entry name" value="NADP_OxRdtase_dom"/>
</dbReference>
<reference evidence="7" key="1">
    <citation type="journal article" date="2014" name="Genome Announc.">
        <title>Genome sequence of the yeast Cyberlindnera fabianii (Hansenula fabianii).</title>
        <authorList>
            <person name="Freel K.C."/>
            <person name="Sarilar V."/>
            <person name="Neuveglise C."/>
            <person name="Devillers H."/>
            <person name="Friedrich A."/>
            <person name="Schacherer J."/>
        </authorList>
    </citation>
    <scope>NUCLEOTIDE SEQUENCE</scope>
    <source>
        <strain evidence="7">YJS4271</strain>
    </source>
</reference>
<keyword evidence="2" id="KW-0560">Oxidoreductase</keyword>
<accession>A0A061BJF5</accession>
<evidence type="ECO:0000313" key="7">
    <source>
        <dbReference type="EMBL" id="CDR47124.1"/>
    </source>
</evidence>
<dbReference type="PROSITE" id="PS00062">
    <property type="entry name" value="ALDOKETO_REDUCTASE_2"/>
    <property type="match status" value="1"/>
</dbReference>
<evidence type="ECO:0000256" key="2">
    <source>
        <dbReference type="ARBA" id="ARBA00023002"/>
    </source>
</evidence>
<dbReference type="PIRSF" id="PIRSF000097">
    <property type="entry name" value="AKR"/>
    <property type="match status" value="1"/>
</dbReference>
<dbReference type="GO" id="GO:0016616">
    <property type="term" value="F:oxidoreductase activity, acting on the CH-OH group of donors, NAD or NADP as acceptor"/>
    <property type="evidence" value="ECO:0007669"/>
    <property type="project" value="UniProtKB-ARBA"/>
</dbReference>
<sequence length="327" mass="37302">MTTASLKLASGYDIPQVGFGIWKVPRETCAEQVYNAIKSGYRLIDGAYDYQNEIEAGAGVRRAIEEGIVTREEIFITTKLWNNYHEKKRALEMAKLQNEKWGLGYIDLYLMHFPTALKYIEPSKLEFPAWWMDADRTTVESARVPIRETWEALEEVVDLGIARSIGVSNFSAQSLYDIQTYNKYPISSLQIEHHPYLVQPELIQLCKEQNIIVTAYSSYGPQSFLELPGVFSELATEITPLLKHEAITAIADKYGKSPAQVLLRWSTQREICVIPKSNNQGRLAENLNHTDFDMTEEELKSISGLNKGLRFNDPGYYLPNHPLRIFA</sequence>
<dbReference type="EMBL" id="LK052914">
    <property type="protein sequence ID" value="CDR47124.1"/>
    <property type="molecule type" value="Genomic_DNA"/>
</dbReference>
<evidence type="ECO:0000256" key="4">
    <source>
        <dbReference type="PIRSR" id="PIRSR000097-2"/>
    </source>
</evidence>
<dbReference type="OrthoDB" id="416253at2759"/>
<feature type="domain" description="NADP-dependent oxidoreductase" evidence="6">
    <location>
        <begin position="19"/>
        <end position="306"/>
    </location>
</feature>
<feature type="active site" description="Proton donor" evidence="3">
    <location>
        <position position="50"/>
    </location>
</feature>
<name>A0A061BJF5_CYBFA</name>
<dbReference type="PRINTS" id="PR00069">
    <property type="entry name" value="ALDKETRDTASE"/>
</dbReference>
<feature type="binding site" evidence="4">
    <location>
        <position position="112"/>
    </location>
    <ligand>
        <name>substrate</name>
    </ligand>
</feature>
<dbReference type="FunFam" id="3.20.20.100:FF:000007">
    <property type="entry name" value="NAD(P)H-dependent D-xylose reductase xyl1"/>
    <property type="match status" value="1"/>
</dbReference>
<feature type="site" description="Lowers pKa of active site Tyr" evidence="5">
    <location>
        <position position="79"/>
    </location>
</feature>
<protein>
    <submittedName>
        <fullName evidence="7">CYFA0S29e00320g1_1</fullName>
    </submittedName>
</protein>
<dbReference type="Pfam" id="PF00248">
    <property type="entry name" value="Aldo_ket_red"/>
    <property type="match status" value="1"/>
</dbReference>
<dbReference type="PhylomeDB" id="A0A061BJF5"/>
<dbReference type="SUPFAM" id="SSF51430">
    <property type="entry name" value="NAD(P)-linked oxidoreductase"/>
    <property type="match status" value="1"/>
</dbReference>
<organism evidence="7">
    <name type="scientific">Cyberlindnera fabianii</name>
    <name type="common">Yeast</name>
    <name type="synonym">Hansenula fabianii</name>
    <dbReference type="NCBI Taxonomy" id="36022"/>
    <lineage>
        <taxon>Eukaryota</taxon>
        <taxon>Fungi</taxon>
        <taxon>Dikarya</taxon>
        <taxon>Ascomycota</taxon>
        <taxon>Saccharomycotina</taxon>
        <taxon>Saccharomycetes</taxon>
        <taxon>Phaffomycetales</taxon>
        <taxon>Phaffomycetaceae</taxon>
        <taxon>Cyberlindnera</taxon>
    </lineage>
</organism>
<proteinExistence type="inferred from homology"/>
<evidence type="ECO:0000256" key="5">
    <source>
        <dbReference type="PIRSR" id="PIRSR000097-3"/>
    </source>
</evidence>
<evidence type="ECO:0000256" key="1">
    <source>
        <dbReference type="ARBA" id="ARBA00007905"/>
    </source>
</evidence>
<comment type="similarity">
    <text evidence="1">Belongs to the aldo/keto reductase family.</text>
</comment>
<dbReference type="InterPro" id="IPR020471">
    <property type="entry name" value="AKR"/>
</dbReference>
<dbReference type="InterPro" id="IPR018170">
    <property type="entry name" value="Aldo/ket_reductase_CS"/>
</dbReference>
<dbReference type="InterPro" id="IPR036812">
    <property type="entry name" value="NAD(P)_OxRdtase_dom_sf"/>
</dbReference>
<dbReference type="PROSITE" id="PS00798">
    <property type="entry name" value="ALDOKETO_REDUCTASE_1"/>
    <property type="match status" value="1"/>
</dbReference>
<gene>
    <name evidence="7" type="ORF">CYFA0S_29e00320g</name>
</gene>
<dbReference type="PANTHER" id="PTHR11732">
    <property type="entry name" value="ALDO/KETO REDUCTASE"/>
    <property type="match status" value="1"/>
</dbReference>
<evidence type="ECO:0000259" key="6">
    <source>
        <dbReference type="Pfam" id="PF00248"/>
    </source>
</evidence>